<dbReference type="Pfam" id="PF08479">
    <property type="entry name" value="POTRA_2"/>
    <property type="match status" value="1"/>
</dbReference>
<organism evidence="8 9">
    <name type="scientific">Gallibacterium melopsittaci</name>
    <dbReference type="NCBI Taxonomy" id="516063"/>
    <lineage>
        <taxon>Bacteria</taxon>
        <taxon>Pseudomonadati</taxon>
        <taxon>Pseudomonadota</taxon>
        <taxon>Gammaproteobacteria</taxon>
        <taxon>Pasteurellales</taxon>
        <taxon>Pasteurellaceae</taxon>
        <taxon>Gallibacterium</taxon>
    </lineage>
</organism>
<dbReference type="EMBL" id="JBHLWA010000049">
    <property type="protein sequence ID" value="MFC0324026.1"/>
    <property type="molecule type" value="Genomic_DNA"/>
</dbReference>
<sequence>MKLTNVQKIRFAYLTSILGCMPAVQAAVPSQQDLPATDNPSLQLNRMQEELERQRVQQQISNDKPSAKINSQARSQTKRSLPDIRFQLNGLHFPVSQILSKEELDVIIQKYVGREISLRDLYVIVDEINALYDAKGYINARAILTPQTIKKGIVTIDLVEGKTGHIQLTGNATTRDKYILNRVHLEKDKVAKLTEISDALIRFNATNDAQLGLVLKAGEETGTTDYEIRVQEPPRHVVRFFSDNAGSKNNGEYRYGMSLFNASLTGNRDALGITLLSSQGTRSGAVSYNAPINTYGTKLGLSYSTNRVRVVDGELEPLNVKGSGHALGASLVHPLTVTENIKSQIGLEYSYQRSRTDFSSNPWVNDKNNGVSAFYDRISYGERSAFYQKYSYKYGRNVNILKENNRYGKANISYVFQKGYASNELSSIRFDGQLATTTYLPSAEQFYIGGAYSVRGYEESLLGADSGVNISAEHSIPILAGKMNAYVFSDYGYIWGKNAYQDRTLLSTGVGFKGNITKYFSFNTSVGFPLKTTINDSDVDSARFHFMINAQF</sequence>
<evidence type="ECO:0000313" key="8">
    <source>
        <dbReference type="EMBL" id="MFC0324026.1"/>
    </source>
</evidence>
<dbReference type="PANTHER" id="PTHR34597">
    <property type="entry name" value="SLR1661 PROTEIN"/>
    <property type="match status" value="1"/>
</dbReference>
<proteinExistence type="predicted"/>
<dbReference type="InterPro" id="IPR051544">
    <property type="entry name" value="TPS_OM_transporter"/>
</dbReference>
<dbReference type="InterPro" id="IPR013686">
    <property type="entry name" value="Polypept-transport_assoc_ShlB"/>
</dbReference>
<feature type="chain" id="PRO_5046790812" evidence="5">
    <location>
        <begin position="27"/>
        <end position="552"/>
    </location>
</feature>
<gene>
    <name evidence="8" type="ORF">ACFFHT_10760</name>
</gene>
<evidence type="ECO:0000259" key="7">
    <source>
        <dbReference type="Pfam" id="PF08479"/>
    </source>
</evidence>
<reference evidence="8 9" key="1">
    <citation type="submission" date="2024-09" db="EMBL/GenBank/DDBJ databases">
        <authorList>
            <person name="Sun Q."/>
            <person name="Mori K."/>
        </authorList>
    </citation>
    <scope>NUCLEOTIDE SEQUENCE [LARGE SCALE GENOMIC DNA]</scope>
    <source>
        <strain evidence="8 9">CCM 7538</strain>
    </source>
</reference>
<comment type="caution">
    <text evidence="8">The sequence shown here is derived from an EMBL/GenBank/DDBJ whole genome shotgun (WGS) entry which is preliminary data.</text>
</comment>
<dbReference type="Gene3D" id="3.10.20.310">
    <property type="entry name" value="membrane protein fhac"/>
    <property type="match status" value="1"/>
</dbReference>
<keyword evidence="5" id="KW-0732">Signal</keyword>
<evidence type="ECO:0000256" key="4">
    <source>
        <dbReference type="SAM" id="MobiDB-lite"/>
    </source>
</evidence>
<feature type="region of interest" description="Disordered" evidence="4">
    <location>
        <begin position="58"/>
        <end position="78"/>
    </location>
</feature>
<feature type="signal peptide" evidence="5">
    <location>
        <begin position="1"/>
        <end position="26"/>
    </location>
</feature>
<keyword evidence="2" id="KW-0812">Transmembrane</keyword>
<keyword evidence="1" id="KW-0472">Membrane</keyword>
<evidence type="ECO:0000256" key="2">
    <source>
        <dbReference type="ARBA" id="ARBA00022692"/>
    </source>
</evidence>
<evidence type="ECO:0000259" key="6">
    <source>
        <dbReference type="Pfam" id="PF03865"/>
    </source>
</evidence>
<accession>A0ABV6HZ58</accession>
<feature type="compositionally biased region" description="Polar residues" evidence="4">
    <location>
        <begin position="60"/>
        <end position="78"/>
    </location>
</feature>
<feature type="domain" description="Polypeptide-transport-associated ShlB-type" evidence="7">
    <location>
        <begin position="86"/>
        <end position="161"/>
    </location>
</feature>
<dbReference type="PANTHER" id="PTHR34597:SF1">
    <property type="entry name" value="HEME_HEMOPEXIN TRANSPORTER PROTEIN HUXB"/>
    <property type="match status" value="1"/>
</dbReference>
<evidence type="ECO:0000256" key="3">
    <source>
        <dbReference type="ARBA" id="ARBA00023237"/>
    </source>
</evidence>
<keyword evidence="9" id="KW-1185">Reference proteome</keyword>
<evidence type="ECO:0000313" key="9">
    <source>
        <dbReference type="Proteomes" id="UP001589769"/>
    </source>
</evidence>
<dbReference type="Proteomes" id="UP001589769">
    <property type="component" value="Unassembled WGS sequence"/>
</dbReference>
<dbReference type="Gene3D" id="2.40.160.50">
    <property type="entry name" value="membrane protein fhac: a member of the omp85/tpsb transporter family"/>
    <property type="match status" value="1"/>
</dbReference>
<name>A0ABV6HZ58_9PAST</name>
<feature type="domain" description="Haemolysin activator HlyB C-terminal" evidence="6">
    <location>
        <begin position="222"/>
        <end position="514"/>
    </location>
</feature>
<dbReference type="Pfam" id="PF03865">
    <property type="entry name" value="ShlB"/>
    <property type="match status" value="1"/>
</dbReference>
<dbReference type="InterPro" id="IPR005565">
    <property type="entry name" value="Hemolysn_activator_HlyB_C"/>
</dbReference>
<evidence type="ECO:0000256" key="5">
    <source>
        <dbReference type="SAM" id="SignalP"/>
    </source>
</evidence>
<protein>
    <submittedName>
        <fullName evidence="8">ShlB/FhaC/HecB family hemolysin secretion/activation protein</fullName>
    </submittedName>
</protein>
<keyword evidence="3" id="KW-0998">Cell outer membrane</keyword>
<keyword evidence="1" id="KW-1134">Transmembrane beta strand</keyword>
<evidence type="ECO:0000256" key="1">
    <source>
        <dbReference type="ARBA" id="ARBA00022452"/>
    </source>
</evidence>